<keyword evidence="1" id="KW-0812">Transmembrane</keyword>
<keyword evidence="1" id="KW-0472">Membrane</keyword>
<accession>A0A0F9G6I7</accession>
<feature type="transmembrane region" description="Helical" evidence="1">
    <location>
        <begin position="6"/>
        <end position="25"/>
    </location>
</feature>
<keyword evidence="1" id="KW-1133">Transmembrane helix</keyword>
<name>A0A0F9G6I7_9ZZZZ</name>
<proteinExistence type="predicted"/>
<evidence type="ECO:0000313" key="2">
    <source>
        <dbReference type="EMBL" id="KKL94409.1"/>
    </source>
</evidence>
<organism evidence="2">
    <name type="scientific">marine sediment metagenome</name>
    <dbReference type="NCBI Taxonomy" id="412755"/>
    <lineage>
        <taxon>unclassified sequences</taxon>
        <taxon>metagenomes</taxon>
        <taxon>ecological metagenomes</taxon>
    </lineage>
</organism>
<sequence length="43" mass="5228">MWLVWILLILDTAFLVVVAGFIWAATEELRDIKRNPRHKYWRS</sequence>
<evidence type="ECO:0000256" key="1">
    <source>
        <dbReference type="SAM" id="Phobius"/>
    </source>
</evidence>
<comment type="caution">
    <text evidence="2">The sequence shown here is derived from an EMBL/GenBank/DDBJ whole genome shotgun (WGS) entry which is preliminary data.</text>
</comment>
<dbReference type="EMBL" id="LAZR01018930">
    <property type="protein sequence ID" value="KKL94409.1"/>
    <property type="molecule type" value="Genomic_DNA"/>
</dbReference>
<protein>
    <submittedName>
        <fullName evidence="2">Uncharacterized protein</fullName>
    </submittedName>
</protein>
<reference evidence="2" key="1">
    <citation type="journal article" date="2015" name="Nature">
        <title>Complex archaea that bridge the gap between prokaryotes and eukaryotes.</title>
        <authorList>
            <person name="Spang A."/>
            <person name="Saw J.H."/>
            <person name="Jorgensen S.L."/>
            <person name="Zaremba-Niedzwiedzka K."/>
            <person name="Martijn J."/>
            <person name="Lind A.E."/>
            <person name="van Eijk R."/>
            <person name="Schleper C."/>
            <person name="Guy L."/>
            <person name="Ettema T.J."/>
        </authorList>
    </citation>
    <scope>NUCLEOTIDE SEQUENCE</scope>
</reference>
<dbReference type="AlphaFoldDB" id="A0A0F9G6I7"/>
<gene>
    <name evidence="2" type="ORF">LCGC14_1864920</name>
</gene>